<comment type="caution">
    <text evidence="1">The sequence shown here is derived from an EMBL/GenBank/DDBJ whole genome shotgun (WGS) entry which is preliminary data.</text>
</comment>
<organism evidence="1 2">
    <name type="scientific">Zarea fungicola</name>
    <dbReference type="NCBI Taxonomy" id="93591"/>
    <lineage>
        <taxon>Eukaryota</taxon>
        <taxon>Fungi</taxon>
        <taxon>Dikarya</taxon>
        <taxon>Ascomycota</taxon>
        <taxon>Pezizomycotina</taxon>
        <taxon>Sordariomycetes</taxon>
        <taxon>Hypocreomycetidae</taxon>
        <taxon>Hypocreales</taxon>
        <taxon>Cordycipitaceae</taxon>
        <taxon>Zarea</taxon>
    </lineage>
</organism>
<accession>A0ACC1NT13</accession>
<sequence>MIMSQERAMEASLKEELVMKPTESVAAGEQHLSIDSVANRKLLRKLDLRLAPLMTLIFLCAYLDRSNIGNAASAGMIEDIGGDSGDVGNAVTLFYVTYIIAEIPSSLILKKFHPSRMIPLLILGWSVSLIGCGFIHNSGQLYACRMLIGLFESSMFPCLTLYLSMFYAPGEQALRVAYLFVSAALSGSFGGLFAYALIKMHGISGLEGWRWLFIIEGCGSVLIAVIVHLSLPDNFENARFLNEDEKSLMRTRAQINARYYGEQEFQWTEVKKALTDPKLYISCWSQFWADVCSFGFSSFLPLIIKSLGYGTVTTQLLTIPVFFTASGVYLIVSYLSDRFSKRAFCMIPAAMVTAVGYAVNVGVPISDRVVLYLSMFLIAPGIYILVGLNAVWLLNTHAPYYKRATAIGTNQTIGNSAGLIVGQLFKTQVGGKYLLGLSFSLGSALLAACGQAVLYVYLKRQNRKRESMTPEERQHEIQHGKGGDFHPDYRYTL</sequence>
<proteinExistence type="predicted"/>
<dbReference type="Proteomes" id="UP001143910">
    <property type="component" value="Unassembled WGS sequence"/>
</dbReference>
<protein>
    <submittedName>
        <fullName evidence="1">Uncharacterized protein</fullName>
    </submittedName>
</protein>
<keyword evidence="2" id="KW-1185">Reference proteome</keyword>
<evidence type="ECO:0000313" key="2">
    <source>
        <dbReference type="Proteomes" id="UP001143910"/>
    </source>
</evidence>
<gene>
    <name evidence="1" type="ORF">NQ176_g1680</name>
</gene>
<reference evidence="1" key="1">
    <citation type="submission" date="2022-08" db="EMBL/GenBank/DDBJ databases">
        <title>Genome Sequence of Lecanicillium fungicola.</title>
        <authorList>
            <person name="Buettner E."/>
        </authorList>
    </citation>
    <scope>NUCLEOTIDE SEQUENCE</scope>
    <source>
        <strain evidence="1">Babe33</strain>
    </source>
</reference>
<evidence type="ECO:0000313" key="1">
    <source>
        <dbReference type="EMBL" id="KAJ2981991.1"/>
    </source>
</evidence>
<name>A0ACC1NT13_9HYPO</name>
<dbReference type="EMBL" id="JANJQO010000100">
    <property type="protein sequence ID" value="KAJ2981991.1"/>
    <property type="molecule type" value="Genomic_DNA"/>
</dbReference>